<keyword evidence="3" id="KW-0808">Transferase</keyword>
<dbReference type="Proteomes" id="UP001237642">
    <property type="component" value="Unassembled WGS sequence"/>
</dbReference>
<gene>
    <name evidence="10" type="ORF">POM88_017233</name>
</gene>
<protein>
    <recommendedName>
        <fullName evidence="12">Cellulose synthase</fullName>
    </recommendedName>
</protein>
<keyword evidence="5 9" id="KW-1133">Transmembrane helix</keyword>
<evidence type="ECO:0008006" key="12">
    <source>
        <dbReference type="Google" id="ProtNLM"/>
    </source>
</evidence>
<reference evidence="10" key="2">
    <citation type="submission" date="2023-05" db="EMBL/GenBank/DDBJ databases">
        <authorList>
            <person name="Schelkunov M.I."/>
        </authorList>
    </citation>
    <scope>NUCLEOTIDE SEQUENCE</scope>
    <source>
        <strain evidence="10">Hsosn_3</strain>
        <tissue evidence="10">Leaf</tissue>
    </source>
</reference>
<dbReference type="GO" id="GO:0016020">
    <property type="term" value="C:membrane"/>
    <property type="evidence" value="ECO:0007669"/>
    <property type="project" value="InterPro"/>
</dbReference>
<dbReference type="GO" id="GO:0012505">
    <property type="term" value="C:endomembrane system"/>
    <property type="evidence" value="ECO:0007669"/>
    <property type="project" value="UniProtKB-SubCell"/>
</dbReference>
<dbReference type="GO" id="GO:0030244">
    <property type="term" value="P:cellulose biosynthetic process"/>
    <property type="evidence" value="ECO:0007669"/>
    <property type="project" value="InterPro"/>
</dbReference>
<keyword evidence="6 9" id="KW-0472">Membrane</keyword>
<dbReference type="EMBL" id="JAUIZM010000004">
    <property type="protein sequence ID" value="KAK1389055.1"/>
    <property type="molecule type" value="Genomic_DNA"/>
</dbReference>
<evidence type="ECO:0000256" key="4">
    <source>
        <dbReference type="ARBA" id="ARBA00022692"/>
    </source>
</evidence>
<sequence length="259" mass="30027">MANQSSRPLYEKLNHKNSKFQAVELLLLFLLIFLLSYHLLSLERYGNPALLAFICESCFTFTWILVLNIKWNPIKCVQYPDRLLKLKTELPAVDMFVTTADAALEPPILTMNTILSLLAVDYPVEKLACYLSDEGASSLTYFALVETSTFAKTWLPFCKKYDISIRAPFRYYATSSVPSEDDSFEFQQEWKMVKDKYAKLCQKIEDAAKTFVPSEVLPQMDKNNHPPIVKMMMEEEGVPRLVYISREKRPKHIPQIWFI</sequence>
<dbReference type="InterPro" id="IPR005150">
    <property type="entry name" value="Cellulose_synth"/>
</dbReference>
<dbReference type="AlphaFoldDB" id="A0AAD8MTQ8"/>
<evidence type="ECO:0000256" key="6">
    <source>
        <dbReference type="ARBA" id="ARBA00023136"/>
    </source>
</evidence>
<dbReference type="GO" id="GO:0071555">
    <property type="term" value="P:cell wall organization"/>
    <property type="evidence" value="ECO:0007669"/>
    <property type="project" value="UniProtKB-KW"/>
</dbReference>
<evidence type="ECO:0000313" key="10">
    <source>
        <dbReference type="EMBL" id="KAK1389055.1"/>
    </source>
</evidence>
<evidence type="ECO:0000256" key="9">
    <source>
        <dbReference type="SAM" id="Phobius"/>
    </source>
</evidence>
<accession>A0AAD8MTQ8</accession>
<dbReference type="GO" id="GO:0016760">
    <property type="term" value="F:cellulose synthase (UDP-forming) activity"/>
    <property type="evidence" value="ECO:0007669"/>
    <property type="project" value="InterPro"/>
</dbReference>
<feature type="transmembrane region" description="Helical" evidence="9">
    <location>
        <begin position="45"/>
        <end position="66"/>
    </location>
</feature>
<keyword evidence="7" id="KW-0961">Cell wall biogenesis/degradation</keyword>
<dbReference type="Pfam" id="PF03552">
    <property type="entry name" value="Cellulose_synt"/>
    <property type="match status" value="1"/>
</dbReference>
<dbReference type="PANTHER" id="PTHR13301">
    <property type="entry name" value="X-BOX TRANSCRIPTION FACTOR-RELATED"/>
    <property type="match status" value="1"/>
</dbReference>
<evidence type="ECO:0000256" key="5">
    <source>
        <dbReference type="ARBA" id="ARBA00022989"/>
    </source>
</evidence>
<evidence type="ECO:0000256" key="8">
    <source>
        <dbReference type="PIRSR" id="PIRSR605150-2"/>
    </source>
</evidence>
<feature type="binding site" evidence="8">
    <location>
        <position position="105"/>
    </location>
    <ligand>
        <name>UDP-alpha-D-glucose</name>
        <dbReference type="ChEBI" id="CHEBI:58885"/>
    </ligand>
</feature>
<evidence type="ECO:0000256" key="1">
    <source>
        <dbReference type="ARBA" id="ARBA00004308"/>
    </source>
</evidence>
<keyword evidence="4 9" id="KW-0812">Transmembrane</keyword>
<keyword evidence="2" id="KW-0328">Glycosyltransferase</keyword>
<organism evidence="10 11">
    <name type="scientific">Heracleum sosnowskyi</name>
    <dbReference type="NCBI Taxonomy" id="360622"/>
    <lineage>
        <taxon>Eukaryota</taxon>
        <taxon>Viridiplantae</taxon>
        <taxon>Streptophyta</taxon>
        <taxon>Embryophyta</taxon>
        <taxon>Tracheophyta</taxon>
        <taxon>Spermatophyta</taxon>
        <taxon>Magnoliopsida</taxon>
        <taxon>eudicotyledons</taxon>
        <taxon>Gunneridae</taxon>
        <taxon>Pentapetalae</taxon>
        <taxon>asterids</taxon>
        <taxon>campanulids</taxon>
        <taxon>Apiales</taxon>
        <taxon>Apiaceae</taxon>
        <taxon>Apioideae</taxon>
        <taxon>apioid superclade</taxon>
        <taxon>Tordylieae</taxon>
        <taxon>Tordyliinae</taxon>
        <taxon>Heracleum</taxon>
    </lineage>
</organism>
<comment type="caution">
    <text evidence="10">The sequence shown here is derived from an EMBL/GenBank/DDBJ whole genome shotgun (WGS) entry which is preliminary data.</text>
</comment>
<comment type="subcellular location">
    <subcellularLocation>
        <location evidence="1">Endomembrane system</location>
    </subcellularLocation>
</comment>
<evidence type="ECO:0000313" key="11">
    <source>
        <dbReference type="Proteomes" id="UP001237642"/>
    </source>
</evidence>
<name>A0AAD8MTQ8_9APIA</name>
<keyword evidence="11" id="KW-1185">Reference proteome</keyword>
<feature type="transmembrane region" description="Helical" evidence="9">
    <location>
        <begin position="20"/>
        <end position="39"/>
    </location>
</feature>
<proteinExistence type="predicted"/>
<evidence type="ECO:0000256" key="7">
    <source>
        <dbReference type="ARBA" id="ARBA00023316"/>
    </source>
</evidence>
<evidence type="ECO:0000256" key="2">
    <source>
        <dbReference type="ARBA" id="ARBA00022676"/>
    </source>
</evidence>
<evidence type="ECO:0000256" key="3">
    <source>
        <dbReference type="ARBA" id="ARBA00022679"/>
    </source>
</evidence>
<reference evidence="10" key="1">
    <citation type="submission" date="2023-02" db="EMBL/GenBank/DDBJ databases">
        <title>Genome of toxic invasive species Heracleum sosnowskyi carries increased number of genes despite the absence of recent whole-genome duplications.</title>
        <authorList>
            <person name="Schelkunov M."/>
            <person name="Shtratnikova V."/>
            <person name="Makarenko M."/>
            <person name="Klepikova A."/>
            <person name="Omelchenko D."/>
            <person name="Novikova G."/>
            <person name="Obukhova E."/>
            <person name="Bogdanov V."/>
            <person name="Penin A."/>
            <person name="Logacheva M."/>
        </authorList>
    </citation>
    <scope>NUCLEOTIDE SEQUENCE</scope>
    <source>
        <strain evidence="10">Hsosn_3</strain>
        <tissue evidence="10">Leaf</tissue>
    </source>
</reference>